<dbReference type="GO" id="GO:0016020">
    <property type="term" value="C:membrane"/>
    <property type="evidence" value="ECO:0007669"/>
    <property type="project" value="TreeGrafter"/>
</dbReference>
<keyword evidence="5" id="KW-0443">Lipid metabolism</keyword>
<dbReference type="GO" id="GO:0006631">
    <property type="term" value="P:fatty acid metabolic process"/>
    <property type="evidence" value="ECO:0007669"/>
    <property type="project" value="TreeGrafter"/>
</dbReference>
<feature type="domain" description="RING-type" evidence="9">
    <location>
        <begin position="224"/>
        <end position="272"/>
    </location>
</feature>
<dbReference type="GO" id="GO:0016042">
    <property type="term" value="P:lipid catabolic process"/>
    <property type="evidence" value="ECO:0007669"/>
    <property type="project" value="UniProtKB-KW"/>
</dbReference>
<keyword evidence="8" id="KW-0812">Transmembrane</keyword>
<keyword evidence="8" id="KW-0472">Membrane</keyword>
<dbReference type="GO" id="GO:0004620">
    <property type="term" value="F:phospholipase activity"/>
    <property type="evidence" value="ECO:0007669"/>
    <property type="project" value="TreeGrafter"/>
</dbReference>
<keyword evidence="5" id="KW-0442">Lipid degradation</keyword>
<evidence type="ECO:0000313" key="10">
    <source>
        <dbReference type="EMBL" id="KAK6334457.1"/>
    </source>
</evidence>
<name>A0AAV9U784_9PEZI</name>
<dbReference type="InterPro" id="IPR001841">
    <property type="entry name" value="Znf_RING"/>
</dbReference>
<dbReference type="InterPro" id="IPR017907">
    <property type="entry name" value="Znf_RING_CS"/>
</dbReference>
<dbReference type="PROSITE" id="PS50089">
    <property type="entry name" value="ZF_RING_2"/>
    <property type="match status" value="1"/>
</dbReference>
<keyword evidence="3" id="KW-0378">Hydrolase</keyword>
<gene>
    <name evidence="10" type="ORF">TWF730_003671</name>
</gene>
<dbReference type="GO" id="GO:0008270">
    <property type="term" value="F:zinc ion binding"/>
    <property type="evidence" value="ECO:0007669"/>
    <property type="project" value="UniProtKB-KW"/>
</dbReference>
<evidence type="ECO:0000256" key="4">
    <source>
        <dbReference type="ARBA" id="ARBA00022833"/>
    </source>
</evidence>
<evidence type="ECO:0000256" key="8">
    <source>
        <dbReference type="SAM" id="Phobius"/>
    </source>
</evidence>
<dbReference type="PROSITE" id="PS00518">
    <property type="entry name" value="ZF_RING_1"/>
    <property type="match status" value="1"/>
</dbReference>
<keyword evidence="4" id="KW-0862">Zinc</keyword>
<proteinExistence type="predicted"/>
<feature type="region of interest" description="Disordered" evidence="7">
    <location>
        <begin position="932"/>
        <end position="1000"/>
    </location>
</feature>
<keyword evidence="2 6" id="KW-0863">Zinc-finger</keyword>
<reference evidence="10 11" key="1">
    <citation type="submission" date="2019-10" db="EMBL/GenBank/DDBJ databases">
        <authorList>
            <person name="Palmer J.M."/>
        </authorList>
    </citation>
    <scope>NUCLEOTIDE SEQUENCE [LARGE SCALE GENOMIC DNA]</scope>
    <source>
        <strain evidence="10 11">TWF730</strain>
    </source>
</reference>
<feature type="transmembrane region" description="Helical" evidence="8">
    <location>
        <begin position="1438"/>
        <end position="1457"/>
    </location>
</feature>
<evidence type="ECO:0000259" key="9">
    <source>
        <dbReference type="PROSITE" id="PS50089"/>
    </source>
</evidence>
<accession>A0AAV9U784</accession>
<evidence type="ECO:0000256" key="2">
    <source>
        <dbReference type="ARBA" id="ARBA00022771"/>
    </source>
</evidence>
<dbReference type="Gene3D" id="3.40.1090.10">
    <property type="entry name" value="Cytosolic phospholipase A2 catalytic domain"/>
    <property type="match status" value="1"/>
</dbReference>
<feature type="compositionally biased region" description="Polar residues" evidence="7">
    <location>
        <begin position="976"/>
        <end position="985"/>
    </location>
</feature>
<feature type="compositionally biased region" description="Low complexity" evidence="7">
    <location>
        <begin position="950"/>
        <end position="969"/>
    </location>
</feature>
<feature type="region of interest" description="Disordered" evidence="7">
    <location>
        <begin position="1183"/>
        <end position="1264"/>
    </location>
</feature>
<protein>
    <recommendedName>
        <fullName evidence="9">RING-type domain-containing protein</fullName>
    </recommendedName>
</protein>
<dbReference type="EMBL" id="JAVHNS010000015">
    <property type="protein sequence ID" value="KAK6334457.1"/>
    <property type="molecule type" value="Genomic_DNA"/>
</dbReference>
<feature type="compositionally biased region" description="Polar residues" evidence="7">
    <location>
        <begin position="1226"/>
        <end position="1237"/>
    </location>
</feature>
<evidence type="ECO:0000313" key="11">
    <source>
        <dbReference type="Proteomes" id="UP001373714"/>
    </source>
</evidence>
<dbReference type="PANTHER" id="PTHR24185:SF1">
    <property type="entry name" value="CALCIUM-INDEPENDENT PHOSPHOLIPASE A2-GAMMA"/>
    <property type="match status" value="1"/>
</dbReference>
<feature type="compositionally biased region" description="Gly residues" evidence="7">
    <location>
        <begin position="1242"/>
        <end position="1253"/>
    </location>
</feature>
<evidence type="ECO:0000256" key="1">
    <source>
        <dbReference type="ARBA" id="ARBA00022723"/>
    </source>
</evidence>
<dbReference type="Proteomes" id="UP001373714">
    <property type="component" value="Unassembled WGS sequence"/>
</dbReference>
<sequence>MDKTRSTTAQSAKPYKPGKFDENALQLMRDVIKYLGRSKSAMFILSAFCGFIGPCKYFEQARLQNLGFLPKLDQNKLLVELAASCSYLYDQFVDQIWPCEFSLSGSCCYRTKAEHEEHGEKAGGHWEYHFIDKRGQHRGFIAPGTYQTRIDPGFKREFLKRASRSFIQFSELFGFRGTHAGMQSESSDTAQTDTLSLKKVYPAVVTKFYDNIGGVSSYTHRRACLLCLNGLAEHGLPCGHILCTPCLKAFSAPRLSADFDNGFHIERCPVDDSVFRPEPFFPMKPLAAGVRVLSVDGTPGFMLGVQVEILLAIEEQLGYGFSIFSFFDLVVSAGLGGIIALEALDDNGSAQTATDRVTRLFRVGLKTKVGLDPGSGSNVPRLLQPGWQSDLLPVRVERGETEDTMIGQGSWDAREGDIFDITRAPRRWGQEPQLSAGSRTLGTGSMYTYSISGVREREVQMYSEEALIEFLLWQYGGLSHKAQEYSGDGILFGSQPERKIAIASNSDATAYLQGVYGKKSQIMGPGPPTTVTTNYNSGDNFNCTRFSQQGHSEYEVYAPTEKSFETEVWRCALYTIWDCERFYHISNHGLSSRRKLFDKLSARASCSNPIKIADKESKLLWPDTKNSIPDMLLSIGAGRFTKAEKTRMHWQVGVYGENNKSDFQQGQVFNSILAASRKCERVWSKFIQKLDTTEERERYTRINIDIKTRNSIEIFESATPENLEEIRRRARTKARCPELVAELRVVADRLLASCFYFELSLATLKLEEQVDKGLGNHVRVFGHIRCRFKPQSEEIGKLGRLFKNISGSLGEDRFPKFEIIYGEPLRLDGTDSSILVETNEGNEGICGKGKGLEDPETIVEISPFQIDAMERTRSFDPLQLPIALTSTAQTKIFLVLGNDRKYPISGFPRDLYAEVKGLWADRGVKDSFGSQLLGGEVDGRNSSTNGASGLEPSTSPTLPSMSMEPLSSTVEVSVDTGETTKSEVASGQAEDLEGVRGPPIVKEGSLDSLLERLRAAHPSSLGKKEVRRRARLRSAPVRTNTGISTSGDQSGTLGLGKLGDPVTSLERASIRLLDASSLDRDPNPSELSATGWLISHKLHNVSIEAPKSIPALKSVAINLVNELKIWLEDSLHQPVSFWPLSQPQRGCAKGYIRLYLDCHCSKDSPVDVPKKLAWIITERERRLERRSRRRRREASINGGEEKSRNSQNEGADAGGETSNDKPVLATGSSTNKISIQYSGASVQGGGSPGGGSSPGSLAVQNGHNQAVSTAQRTLPESFDIFFVIESPVDQTVMTTIKMKSTHKDSDLFRNLRQKYMLVRGWRHYFSFTTICDIQWIRFKRYSTKPVSNSDGLCEDIAESLPGQFDPDYRIRWYEPPTPIVRPLGRQRIMALYERPEDSTHCSDCLDRSMPKWVGVALKGPEPTAWGIYGVEGFAFFKMLTWGFIVNLVTMLAFAPWWLQGHPGDLQNAFIPNTIASVFYFGSVSLYVTTRAAGLRK</sequence>
<keyword evidence="1" id="KW-0479">Metal-binding</keyword>
<evidence type="ECO:0000256" key="7">
    <source>
        <dbReference type="SAM" id="MobiDB-lite"/>
    </source>
</evidence>
<comment type="caution">
    <text evidence="10">The sequence shown here is derived from an EMBL/GenBank/DDBJ whole genome shotgun (WGS) entry which is preliminary data.</text>
</comment>
<keyword evidence="8" id="KW-1133">Transmembrane helix</keyword>
<evidence type="ECO:0000256" key="3">
    <source>
        <dbReference type="ARBA" id="ARBA00022801"/>
    </source>
</evidence>
<organism evidence="10 11">
    <name type="scientific">Orbilia blumenaviensis</name>
    <dbReference type="NCBI Taxonomy" id="1796055"/>
    <lineage>
        <taxon>Eukaryota</taxon>
        <taxon>Fungi</taxon>
        <taxon>Dikarya</taxon>
        <taxon>Ascomycota</taxon>
        <taxon>Pezizomycotina</taxon>
        <taxon>Orbiliomycetes</taxon>
        <taxon>Orbiliales</taxon>
        <taxon>Orbiliaceae</taxon>
        <taxon>Orbilia</taxon>
    </lineage>
</organism>
<keyword evidence="11" id="KW-1185">Reference proteome</keyword>
<evidence type="ECO:0000256" key="5">
    <source>
        <dbReference type="ARBA" id="ARBA00022963"/>
    </source>
</evidence>
<dbReference type="PANTHER" id="PTHR24185">
    <property type="entry name" value="CALCIUM-INDEPENDENT PHOSPHOLIPASE A2-GAMMA"/>
    <property type="match status" value="1"/>
</dbReference>
<feature type="transmembrane region" description="Helical" evidence="8">
    <location>
        <begin position="1469"/>
        <end position="1488"/>
    </location>
</feature>
<evidence type="ECO:0000256" key="6">
    <source>
        <dbReference type="PROSITE-ProRule" id="PRU00175"/>
    </source>
</evidence>